<dbReference type="PANTHER" id="PTHR34139">
    <property type="entry name" value="UPF0331 PROTEIN MJ0127"/>
    <property type="match status" value="1"/>
</dbReference>
<dbReference type="Gene3D" id="1.20.120.580">
    <property type="entry name" value="bsu32300-like"/>
    <property type="match status" value="1"/>
</dbReference>
<name>A0A6M5YFI5_9BACT</name>
<evidence type="ECO:0000256" key="1">
    <source>
        <dbReference type="ARBA" id="ARBA00022553"/>
    </source>
</evidence>
<keyword evidence="1" id="KW-0597">Phosphoprotein</keyword>
<reference evidence="7 8" key="1">
    <citation type="submission" date="2020-05" db="EMBL/GenBank/DDBJ databases">
        <title>Genome sequencing of Spirosoma sp. TS118.</title>
        <authorList>
            <person name="Lee J.-H."/>
            <person name="Jeong S."/>
            <person name="Zhao L."/>
            <person name="Jung J.-H."/>
            <person name="Kim M.-K."/>
            <person name="Lim S."/>
        </authorList>
    </citation>
    <scope>NUCLEOTIDE SEQUENCE [LARGE SCALE GENOMIC DNA]</scope>
    <source>
        <strain evidence="7 8">TS118</strain>
    </source>
</reference>
<gene>
    <name evidence="7" type="ORF">HNV11_16775</name>
</gene>
<dbReference type="Pfam" id="PF01934">
    <property type="entry name" value="HepT-like"/>
    <property type="match status" value="1"/>
</dbReference>
<dbReference type="KEGG" id="stae:HNV11_16775"/>
<dbReference type="InterPro" id="IPR051813">
    <property type="entry name" value="HepT_RNase_toxin"/>
</dbReference>
<comment type="similarity">
    <text evidence="6">Belongs to the HepT RNase toxin family.</text>
</comment>
<evidence type="ECO:0000256" key="4">
    <source>
        <dbReference type="ARBA" id="ARBA00022741"/>
    </source>
</evidence>
<dbReference type="InterPro" id="IPR037038">
    <property type="entry name" value="HepT-like_sf"/>
</dbReference>
<evidence type="ECO:0000256" key="5">
    <source>
        <dbReference type="ARBA" id="ARBA00022801"/>
    </source>
</evidence>
<dbReference type="GO" id="GO:0110001">
    <property type="term" value="C:toxin-antitoxin complex"/>
    <property type="evidence" value="ECO:0007669"/>
    <property type="project" value="InterPro"/>
</dbReference>
<evidence type="ECO:0000313" key="8">
    <source>
        <dbReference type="Proteomes" id="UP000502756"/>
    </source>
</evidence>
<dbReference type="InterPro" id="IPR008201">
    <property type="entry name" value="HepT-like"/>
</dbReference>
<dbReference type="PANTHER" id="PTHR34139:SF1">
    <property type="entry name" value="RNASE MJ1380-RELATED"/>
    <property type="match status" value="1"/>
</dbReference>
<dbReference type="Proteomes" id="UP000502756">
    <property type="component" value="Chromosome"/>
</dbReference>
<dbReference type="GO" id="GO:0000166">
    <property type="term" value="F:nucleotide binding"/>
    <property type="evidence" value="ECO:0007669"/>
    <property type="project" value="UniProtKB-KW"/>
</dbReference>
<dbReference type="GO" id="GO:0016787">
    <property type="term" value="F:hydrolase activity"/>
    <property type="evidence" value="ECO:0007669"/>
    <property type="project" value="UniProtKB-KW"/>
</dbReference>
<keyword evidence="8" id="KW-1185">Reference proteome</keyword>
<dbReference type="EMBL" id="CP053435">
    <property type="protein sequence ID" value="QJW92384.1"/>
    <property type="molecule type" value="Genomic_DNA"/>
</dbReference>
<keyword evidence="5" id="KW-0378">Hydrolase</keyword>
<evidence type="ECO:0000256" key="2">
    <source>
        <dbReference type="ARBA" id="ARBA00022649"/>
    </source>
</evidence>
<accession>A0A6M5YFI5</accession>
<evidence type="ECO:0000256" key="6">
    <source>
        <dbReference type="ARBA" id="ARBA00024207"/>
    </source>
</evidence>
<organism evidence="7 8">
    <name type="scientific">Spirosoma taeanense</name>
    <dbReference type="NCBI Taxonomy" id="2735870"/>
    <lineage>
        <taxon>Bacteria</taxon>
        <taxon>Pseudomonadati</taxon>
        <taxon>Bacteroidota</taxon>
        <taxon>Cytophagia</taxon>
        <taxon>Cytophagales</taxon>
        <taxon>Cytophagaceae</taxon>
        <taxon>Spirosoma</taxon>
    </lineage>
</organism>
<proteinExistence type="inferred from homology"/>
<dbReference type="GO" id="GO:0004540">
    <property type="term" value="F:RNA nuclease activity"/>
    <property type="evidence" value="ECO:0007669"/>
    <property type="project" value="InterPro"/>
</dbReference>
<sequence>MEIIGEAANHLSDTLKEAAPETELRKIVAFRNFVTHEYFGIDLELLLDIITQRLEPLRLCVERLLSEYFAE</sequence>
<dbReference type="AlphaFoldDB" id="A0A6M5YFI5"/>
<evidence type="ECO:0000313" key="7">
    <source>
        <dbReference type="EMBL" id="QJW92384.1"/>
    </source>
</evidence>
<keyword evidence="3" id="KW-0540">Nuclease</keyword>
<dbReference type="RefSeq" id="WP_171742217.1">
    <property type="nucleotide sequence ID" value="NZ_CP053435.1"/>
</dbReference>
<evidence type="ECO:0000256" key="3">
    <source>
        <dbReference type="ARBA" id="ARBA00022722"/>
    </source>
</evidence>
<keyword evidence="2" id="KW-1277">Toxin-antitoxin system</keyword>
<keyword evidence="4" id="KW-0547">Nucleotide-binding</keyword>
<protein>
    <submittedName>
        <fullName evidence="7">DUF86 domain-containing protein</fullName>
    </submittedName>
</protein>